<feature type="transmembrane region" description="Helical" evidence="2">
    <location>
        <begin position="215"/>
        <end position="232"/>
    </location>
</feature>
<evidence type="ECO:0000313" key="3">
    <source>
        <dbReference type="EMBL" id="OYV02828.1"/>
    </source>
</evidence>
<feature type="transmembrane region" description="Helical" evidence="2">
    <location>
        <begin position="172"/>
        <end position="203"/>
    </location>
</feature>
<dbReference type="Pfam" id="PF11028">
    <property type="entry name" value="TMEM260-like"/>
    <property type="match status" value="1"/>
</dbReference>
<dbReference type="EMBL" id="NMUJ01000048">
    <property type="protein sequence ID" value="OYV02828.1"/>
    <property type="molecule type" value="Genomic_DNA"/>
</dbReference>
<dbReference type="Proteomes" id="UP000216312">
    <property type="component" value="Unassembled WGS sequence"/>
</dbReference>
<feature type="transmembrane region" description="Helical" evidence="2">
    <location>
        <begin position="266"/>
        <end position="286"/>
    </location>
</feature>
<sequence>MSRKELNIGFWLFFLWIWIIYRITVAPTVSFWDCGEYLSCANILGIPHPPGSPLHVLLRKFAMLIIPARDVALRSNLLSTILGAISATFIYYFILRIIIAVRKNRFADVWDHITAHTAAFSGATIGALSFTPWWNAVESEAYVLATFLIMFNLFLAIKWYDHKDEPAAIKYILLIAYLSALSVTVHFTGILAAPAVLLFALFVRRQYLKPYLKEIIMLIVLYFIILGVIRAYSAKPWRLDFTMAGAVLFGITLLGLLPYWDRMRRSVHALILPVIILTAWTPYFYLKIRAAQEPPINEVAPKDWKSIMRVFNREQYGKWYFFPRNTQIKTGYSLPRAFYEQFKFYGRYLLWQYGVYPRETAWNSRQYPYGIRFISLMLALMFIFGGFWGMFLLYKYHPELFVLLFTVYFLTSAGVVLYINFKFSPSDPNPRHEPDEVRERHYFFGASFLLFGIFLGIAGYEILSQLRRYRKAIIPVLAIMGVVPLIFNMYSHANRHNLYIAEDYGYNLLASCRDNSVLFTNGDNDTFPLWFVQWVRGFKQSVRIANLSLLNTDWFIIQLKKELAKDSVFLSFSDYEIHNLLPMPMIKDDKFDPKHTIQIQDIAMRDIIASNAGIRFEKTVPAYIRREFLPPEYQRYFSPKEVIISPSDYTRVLPKKYWVMLPREYLIPAEEFAQLVCTNYKGRIPIYISMTVARSVADPYQPYLRWEGMVQRLVPKGSAGFDLTRTDSLLNKVYRYRSIFDKNVQKDDKTLQRLLANYTTMYFLLGMEYYRRGQYARAAECFTNAERFSKRATQYMPVAYYLREAYLRMGAPDKLVTYIEEKQKRGEPLSAEDYFWLGESYRLKGDIIKAEENYRMAQATDANSPYGYYGLAHLYLSKGDVDKTYEMLRGVLRNPNVIGGMYQIAMQRGDTQVARFVLERWVEANPYDTLAKRLLERLKQE</sequence>
<keyword evidence="1" id="KW-0802">TPR repeat</keyword>
<reference evidence="4" key="1">
    <citation type="submission" date="2017-07" db="EMBL/GenBank/DDBJ databases">
        <title>Novel pathways for hydrocarbon cycling and metabolic interdependencies in hydrothermal sediment communities.</title>
        <authorList>
            <person name="Dombrowski N."/>
            <person name="Seitz K."/>
            <person name="Teske A."/>
            <person name="Baker B."/>
        </authorList>
    </citation>
    <scope>NUCLEOTIDE SEQUENCE [LARGE SCALE GENOMIC DNA]</scope>
</reference>
<keyword evidence="2" id="KW-1133">Transmembrane helix</keyword>
<dbReference type="SMART" id="SM00028">
    <property type="entry name" value="TPR"/>
    <property type="match status" value="3"/>
</dbReference>
<evidence type="ECO:0000313" key="4">
    <source>
        <dbReference type="Proteomes" id="UP000216312"/>
    </source>
</evidence>
<dbReference type="SUPFAM" id="SSF48452">
    <property type="entry name" value="TPR-like"/>
    <property type="match status" value="1"/>
</dbReference>
<feature type="transmembrane region" description="Helical" evidence="2">
    <location>
        <begin position="141"/>
        <end position="160"/>
    </location>
</feature>
<evidence type="ECO:0000256" key="2">
    <source>
        <dbReference type="SAM" id="Phobius"/>
    </source>
</evidence>
<proteinExistence type="predicted"/>
<keyword evidence="2" id="KW-0812">Transmembrane</keyword>
<dbReference type="Gene3D" id="1.25.40.10">
    <property type="entry name" value="Tetratricopeptide repeat domain"/>
    <property type="match status" value="1"/>
</dbReference>
<gene>
    <name evidence="3" type="ORF">CGW93_03640</name>
</gene>
<dbReference type="InterPro" id="IPR052724">
    <property type="entry name" value="GT117_domain-containing"/>
</dbReference>
<organism evidence="3 4">
    <name type="scientific">candidate division WOR-3 bacterium 4484_18</name>
    <dbReference type="NCBI Taxonomy" id="2020626"/>
    <lineage>
        <taxon>Bacteria</taxon>
        <taxon>Bacteria division WOR-3</taxon>
    </lineage>
</organism>
<dbReference type="InterPro" id="IPR021280">
    <property type="entry name" value="TMEM260-like"/>
</dbReference>
<feature type="transmembrane region" description="Helical" evidence="2">
    <location>
        <begin position="12"/>
        <end position="32"/>
    </location>
</feature>
<dbReference type="AlphaFoldDB" id="A0A257LT15"/>
<dbReference type="PANTHER" id="PTHR16214">
    <property type="entry name" value="TRANSMEMBRANE PROTEIN 260"/>
    <property type="match status" value="1"/>
</dbReference>
<dbReference type="PROSITE" id="PS50005">
    <property type="entry name" value="TPR"/>
    <property type="match status" value="1"/>
</dbReference>
<dbReference type="InterPro" id="IPR011990">
    <property type="entry name" value="TPR-like_helical_dom_sf"/>
</dbReference>
<dbReference type="InterPro" id="IPR019734">
    <property type="entry name" value="TPR_rpt"/>
</dbReference>
<name>A0A257LT15_UNCW3</name>
<feature type="transmembrane region" description="Helical" evidence="2">
    <location>
        <begin position="442"/>
        <end position="460"/>
    </location>
</feature>
<feature type="transmembrane region" description="Helical" evidence="2">
    <location>
        <begin position="239"/>
        <end position="260"/>
    </location>
</feature>
<protein>
    <submittedName>
        <fullName evidence="3">Uncharacterized protein</fullName>
    </submittedName>
</protein>
<feature type="repeat" description="TPR" evidence="1">
    <location>
        <begin position="759"/>
        <end position="792"/>
    </location>
</feature>
<keyword evidence="2" id="KW-0472">Membrane</keyword>
<feature type="transmembrane region" description="Helical" evidence="2">
    <location>
        <begin position="373"/>
        <end position="394"/>
    </location>
</feature>
<accession>A0A257LT15</accession>
<dbReference type="PANTHER" id="PTHR16214:SF3">
    <property type="entry name" value="TRANSMEMBRANE PROTEIN 260"/>
    <property type="match status" value="1"/>
</dbReference>
<feature type="transmembrane region" description="Helical" evidence="2">
    <location>
        <begin position="400"/>
        <end position="421"/>
    </location>
</feature>
<evidence type="ECO:0000256" key="1">
    <source>
        <dbReference type="PROSITE-ProRule" id="PRU00339"/>
    </source>
</evidence>
<comment type="caution">
    <text evidence="3">The sequence shown here is derived from an EMBL/GenBank/DDBJ whole genome shotgun (WGS) entry which is preliminary data.</text>
</comment>
<feature type="transmembrane region" description="Helical" evidence="2">
    <location>
        <begin position="472"/>
        <end position="490"/>
    </location>
</feature>
<feature type="transmembrane region" description="Helical" evidence="2">
    <location>
        <begin position="77"/>
        <end position="101"/>
    </location>
</feature>